<evidence type="ECO:0000256" key="1">
    <source>
        <dbReference type="ARBA" id="ARBA00008857"/>
    </source>
</evidence>
<keyword evidence="2" id="KW-0229">DNA integration</keyword>
<comment type="similarity">
    <text evidence="1">Belongs to the 'phage' integrase family.</text>
</comment>
<dbReference type="Pfam" id="PF13356">
    <property type="entry name" value="Arm-DNA-bind_3"/>
    <property type="match status" value="1"/>
</dbReference>
<dbReference type="InterPro" id="IPR013762">
    <property type="entry name" value="Integrase-like_cat_sf"/>
</dbReference>
<evidence type="ECO:0000256" key="2">
    <source>
        <dbReference type="ARBA" id="ARBA00022908"/>
    </source>
</evidence>
<evidence type="ECO:0000313" key="7">
    <source>
        <dbReference type="Proteomes" id="UP000500826"/>
    </source>
</evidence>
<dbReference type="Proteomes" id="UP000500826">
    <property type="component" value="Chromosome"/>
</dbReference>
<keyword evidence="7" id="KW-1185">Reference proteome</keyword>
<name>A0ABX6P6W1_9BURK</name>
<dbReference type="EMBL" id="CP053418">
    <property type="protein sequence ID" value="QJW85809.1"/>
    <property type="molecule type" value="Genomic_DNA"/>
</dbReference>
<sequence>MAKVRLTAPKVEGFTCPPGKDQAFLWDTDTPGLGLRATAGGARSFIFQSRFMGKALRITIGAADVWPLSNRMDRVGAGGKVVQAGAREEARRLQSIIDAGRDPRMVRAEVQAADHATRADGRRQAVTVGEAGRSTADRKAHWGARHYADHEALTHAGGSKKKRGEGPTIAGPLAELMPLKLSDLDSERLELWAAKQAATRPARARPGLRLVKAFLGWCATQKDYREAAKTDAAKSKRIREKLGDAERRNVVLQKEQLPAWFSAVQALPNSVIAAYLQFMLLNGPRPNEPLALKWEDLNFQWRTISIRDKVEGDRTIPMTPYTAHLLAALPRRNEWVFSSPKSASGKLVEHGDAHDSACKAAGLPVVTLQGLRRSFATLSEWVETPAGIAAQIQGHAPQGIREQNYVRRPVDLLRVWHDKIEAWMLEQAGIKFTPQAHRLQLISASQGASLD</sequence>
<organism evidence="6 7">
    <name type="scientific">Ramlibacter terrae</name>
    <dbReference type="NCBI Taxonomy" id="2732511"/>
    <lineage>
        <taxon>Bacteria</taxon>
        <taxon>Pseudomonadati</taxon>
        <taxon>Pseudomonadota</taxon>
        <taxon>Betaproteobacteria</taxon>
        <taxon>Burkholderiales</taxon>
        <taxon>Comamonadaceae</taxon>
        <taxon>Ramlibacter</taxon>
    </lineage>
</organism>
<proteinExistence type="inferred from homology"/>
<gene>
    <name evidence="6" type="ORF">HK414_12915</name>
</gene>
<reference evidence="6 7" key="2">
    <citation type="submission" date="2020-05" db="EMBL/GenBank/DDBJ databases">
        <authorList>
            <person name="Khan S.A."/>
            <person name="Jeon C.O."/>
            <person name="Chun B.H."/>
        </authorList>
    </citation>
    <scope>NUCLEOTIDE SEQUENCE [LARGE SCALE GENOMIC DNA]</scope>
    <source>
        <strain evidence="6 7">H242</strain>
    </source>
</reference>
<evidence type="ECO:0000259" key="5">
    <source>
        <dbReference type="PROSITE" id="PS51898"/>
    </source>
</evidence>
<dbReference type="InterPro" id="IPR038488">
    <property type="entry name" value="Integrase_DNA-bd_sf"/>
</dbReference>
<evidence type="ECO:0000256" key="4">
    <source>
        <dbReference type="SAM" id="MobiDB-lite"/>
    </source>
</evidence>
<dbReference type="PANTHER" id="PTHR30629">
    <property type="entry name" value="PROPHAGE INTEGRASE"/>
    <property type="match status" value="1"/>
</dbReference>
<dbReference type="InterPro" id="IPR011010">
    <property type="entry name" value="DNA_brk_join_enz"/>
</dbReference>
<dbReference type="PANTHER" id="PTHR30629:SF6">
    <property type="entry name" value="PROPHAGE INTEGRASE INTA-RELATED"/>
    <property type="match status" value="1"/>
</dbReference>
<dbReference type="SUPFAM" id="SSF56349">
    <property type="entry name" value="DNA breaking-rejoining enzymes"/>
    <property type="match status" value="1"/>
</dbReference>
<evidence type="ECO:0000313" key="6">
    <source>
        <dbReference type="EMBL" id="QJW85809.1"/>
    </source>
</evidence>
<feature type="region of interest" description="Disordered" evidence="4">
    <location>
        <begin position="113"/>
        <end position="139"/>
    </location>
</feature>
<dbReference type="PROSITE" id="PS51898">
    <property type="entry name" value="TYR_RECOMBINASE"/>
    <property type="match status" value="1"/>
</dbReference>
<feature type="region of interest" description="Disordered" evidence="4">
    <location>
        <begin position="151"/>
        <end position="170"/>
    </location>
</feature>
<accession>A0ABX6P6W1</accession>
<keyword evidence="3" id="KW-0233">DNA recombination</keyword>
<feature type="domain" description="Tyr recombinase" evidence="5">
    <location>
        <begin position="247"/>
        <end position="418"/>
    </location>
</feature>
<dbReference type="InterPro" id="IPR050808">
    <property type="entry name" value="Phage_Integrase"/>
</dbReference>
<dbReference type="InterPro" id="IPR025166">
    <property type="entry name" value="Integrase_DNA_bind_dom"/>
</dbReference>
<dbReference type="InterPro" id="IPR002104">
    <property type="entry name" value="Integrase_catalytic"/>
</dbReference>
<protein>
    <submittedName>
        <fullName evidence="6">Integrase family protein</fullName>
    </submittedName>
</protein>
<dbReference type="Pfam" id="PF00589">
    <property type="entry name" value="Phage_integrase"/>
    <property type="match status" value="1"/>
</dbReference>
<dbReference type="Gene3D" id="1.10.443.10">
    <property type="entry name" value="Intergrase catalytic core"/>
    <property type="match status" value="1"/>
</dbReference>
<evidence type="ECO:0000256" key="3">
    <source>
        <dbReference type="ARBA" id="ARBA00023172"/>
    </source>
</evidence>
<reference evidence="6 7" key="1">
    <citation type="submission" date="2020-05" db="EMBL/GenBank/DDBJ databases">
        <title>Ramlibacter rhizophilus sp. nov., isolated from rhizosphere soil of national flower Mugunghwa from South Korea.</title>
        <authorList>
            <person name="Zheng-Fei Y."/>
            <person name="Huan T."/>
        </authorList>
    </citation>
    <scope>NUCLEOTIDE SEQUENCE [LARGE SCALE GENOMIC DNA]</scope>
    <source>
        <strain evidence="6 7">H242</strain>
    </source>
</reference>
<dbReference type="Gene3D" id="3.30.160.390">
    <property type="entry name" value="Integrase, DNA-binding domain"/>
    <property type="match status" value="1"/>
</dbReference>